<organism evidence="3 4">
    <name type="scientific">Paraburkholderia tropica</name>
    <dbReference type="NCBI Taxonomy" id="92647"/>
    <lineage>
        <taxon>Bacteria</taxon>
        <taxon>Pseudomonadati</taxon>
        <taxon>Pseudomonadota</taxon>
        <taxon>Betaproteobacteria</taxon>
        <taxon>Burkholderiales</taxon>
        <taxon>Burkholderiaceae</taxon>
        <taxon>Paraburkholderia</taxon>
    </lineage>
</organism>
<keyword evidence="3" id="KW-0489">Methyltransferase</keyword>
<dbReference type="RefSeq" id="WP_074986224.1">
    <property type="nucleotide sequence ID" value="NZ_CADFGN010000014.1"/>
</dbReference>
<sequence length="307" mass="33418">MEFNPDTGALAPSPQLAHSEEWFGAYRDYWWNADFLDLMAQRWRLADRHSLLDIGCGQCHWSRLLAPRMARGVHVSALDRDVKWAAGDAAIASAFAAFGASVAFRQGDAQALPFADDSFDVVTCQTVLIHLADPLAALREMRRVVRPGGIVICAEPCNLVQAALANATTTDLSIDELCDAFRYALLCERGKRAAGEGVLSLGDRLPRVFQLAGFTGIQTWLSDKAAPILPPYDDHETRVNLAELNAAHDVARAALWESQVDGWVAALHDVEAQAFVAGIHAKRAESQSELRASMPNATGTAAQRSRI</sequence>
<dbReference type="Gene3D" id="3.40.50.150">
    <property type="entry name" value="Vaccinia Virus protein VP39"/>
    <property type="match status" value="1"/>
</dbReference>
<evidence type="ECO:0000313" key="3">
    <source>
        <dbReference type="EMBL" id="SEK08146.1"/>
    </source>
</evidence>
<keyword evidence="3" id="KW-0808">Transferase</keyword>
<evidence type="ECO:0000313" key="4">
    <source>
        <dbReference type="Proteomes" id="UP000183529"/>
    </source>
</evidence>
<dbReference type="SUPFAM" id="SSF53335">
    <property type="entry name" value="S-adenosyl-L-methionine-dependent methyltransferases"/>
    <property type="match status" value="1"/>
</dbReference>
<name>A0AAQ1GKQ2_9BURK</name>
<feature type="domain" description="Methyltransferase type 11" evidence="2">
    <location>
        <begin position="52"/>
        <end position="153"/>
    </location>
</feature>
<comment type="caution">
    <text evidence="3">The sequence shown here is derived from an EMBL/GenBank/DDBJ whole genome shotgun (WGS) entry which is preliminary data.</text>
</comment>
<protein>
    <submittedName>
        <fullName evidence="3">Methyltransferase domain-containing protein</fullName>
    </submittedName>
</protein>
<dbReference type="GO" id="GO:0032259">
    <property type="term" value="P:methylation"/>
    <property type="evidence" value="ECO:0007669"/>
    <property type="project" value="UniProtKB-KW"/>
</dbReference>
<dbReference type="InterPro" id="IPR029063">
    <property type="entry name" value="SAM-dependent_MTases_sf"/>
</dbReference>
<dbReference type="CDD" id="cd02440">
    <property type="entry name" value="AdoMet_MTases"/>
    <property type="match status" value="1"/>
</dbReference>
<dbReference type="Pfam" id="PF08241">
    <property type="entry name" value="Methyltransf_11"/>
    <property type="match status" value="1"/>
</dbReference>
<gene>
    <name evidence="3" type="ORF">SAMN05216550_116163</name>
</gene>
<evidence type="ECO:0000259" key="2">
    <source>
        <dbReference type="Pfam" id="PF08241"/>
    </source>
</evidence>
<dbReference type="AlphaFoldDB" id="A0AAQ1GKQ2"/>
<dbReference type="Proteomes" id="UP000183529">
    <property type="component" value="Unassembled WGS sequence"/>
</dbReference>
<feature type="compositionally biased region" description="Polar residues" evidence="1">
    <location>
        <begin position="289"/>
        <end position="307"/>
    </location>
</feature>
<evidence type="ECO:0000256" key="1">
    <source>
        <dbReference type="SAM" id="MobiDB-lite"/>
    </source>
</evidence>
<reference evidence="3 4" key="1">
    <citation type="submission" date="2016-10" db="EMBL/GenBank/DDBJ databases">
        <authorList>
            <person name="Varghese N."/>
            <person name="Submissions S."/>
        </authorList>
    </citation>
    <scope>NUCLEOTIDE SEQUENCE [LARGE SCALE GENOMIC DNA]</scope>
    <source>
        <strain evidence="3 4">LMG 22274</strain>
    </source>
</reference>
<dbReference type="InterPro" id="IPR013216">
    <property type="entry name" value="Methyltransf_11"/>
</dbReference>
<dbReference type="EMBL" id="FNZM01000016">
    <property type="protein sequence ID" value="SEK08146.1"/>
    <property type="molecule type" value="Genomic_DNA"/>
</dbReference>
<dbReference type="PANTHER" id="PTHR43591">
    <property type="entry name" value="METHYLTRANSFERASE"/>
    <property type="match status" value="1"/>
</dbReference>
<proteinExistence type="predicted"/>
<accession>A0AAQ1GKQ2</accession>
<dbReference type="GO" id="GO:0008757">
    <property type="term" value="F:S-adenosylmethionine-dependent methyltransferase activity"/>
    <property type="evidence" value="ECO:0007669"/>
    <property type="project" value="InterPro"/>
</dbReference>
<feature type="region of interest" description="Disordered" evidence="1">
    <location>
        <begin position="287"/>
        <end position="307"/>
    </location>
</feature>